<dbReference type="SUPFAM" id="SSF103657">
    <property type="entry name" value="BAR/IMD domain-like"/>
    <property type="match status" value="1"/>
</dbReference>
<feature type="domain" description="BAR" evidence="1">
    <location>
        <begin position="5"/>
        <end position="129"/>
    </location>
</feature>
<protein>
    <recommendedName>
        <fullName evidence="1">BAR domain-containing protein</fullName>
    </recommendedName>
</protein>
<dbReference type="GO" id="GO:0005737">
    <property type="term" value="C:cytoplasm"/>
    <property type="evidence" value="ECO:0007669"/>
    <property type="project" value="InterPro"/>
</dbReference>
<dbReference type="AlphaFoldDB" id="A0A0C2JHE2"/>
<dbReference type="InterPro" id="IPR027267">
    <property type="entry name" value="AH/BAR_dom_sf"/>
</dbReference>
<gene>
    <name evidence="2" type="ORF">RF11_01073</name>
</gene>
<evidence type="ECO:0000313" key="3">
    <source>
        <dbReference type="Proteomes" id="UP000031668"/>
    </source>
</evidence>
<comment type="caution">
    <text evidence="2">The sequence shown here is derived from an EMBL/GenBank/DDBJ whole genome shotgun (WGS) entry which is preliminary data.</text>
</comment>
<dbReference type="Pfam" id="PF03114">
    <property type="entry name" value="BAR"/>
    <property type="match status" value="1"/>
</dbReference>
<accession>A0A0C2JHE2</accession>
<name>A0A0C2JHE2_THEKT</name>
<organism evidence="2 3">
    <name type="scientific">Thelohanellus kitauei</name>
    <name type="common">Myxosporean</name>
    <dbReference type="NCBI Taxonomy" id="669202"/>
    <lineage>
        <taxon>Eukaryota</taxon>
        <taxon>Metazoa</taxon>
        <taxon>Cnidaria</taxon>
        <taxon>Myxozoa</taxon>
        <taxon>Myxosporea</taxon>
        <taxon>Bivalvulida</taxon>
        <taxon>Platysporina</taxon>
        <taxon>Myxobolidae</taxon>
        <taxon>Thelohanellus</taxon>
    </lineage>
</organism>
<sequence length="134" mass="15109">MLDITQATPIDPEIETLLEKAEKIDKLIKSIVNQIEAIIQPDSIDSNSNAFKGKSNLSILSDHIHQYGDLMAHNTPLRRYLSYSDGSVNQLSSALRQMDEKWLDISKEISTNVVVKLKMISDVEYTNIVVLLTH</sequence>
<dbReference type="Proteomes" id="UP000031668">
    <property type="component" value="Unassembled WGS sequence"/>
</dbReference>
<evidence type="ECO:0000259" key="1">
    <source>
        <dbReference type="Pfam" id="PF03114"/>
    </source>
</evidence>
<dbReference type="OrthoDB" id="14167at2759"/>
<dbReference type="Gene3D" id="1.20.1270.60">
    <property type="entry name" value="Arfaptin homology (AH) domain/BAR domain"/>
    <property type="match status" value="1"/>
</dbReference>
<keyword evidence="3" id="KW-1185">Reference proteome</keyword>
<evidence type="ECO:0000313" key="2">
    <source>
        <dbReference type="EMBL" id="KII68713.1"/>
    </source>
</evidence>
<proteinExistence type="predicted"/>
<dbReference type="InterPro" id="IPR004148">
    <property type="entry name" value="BAR_dom"/>
</dbReference>
<dbReference type="EMBL" id="JWZT01002718">
    <property type="protein sequence ID" value="KII68713.1"/>
    <property type="molecule type" value="Genomic_DNA"/>
</dbReference>
<reference evidence="2 3" key="1">
    <citation type="journal article" date="2014" name="Genome Biol. Evol.">
        <title>The genome of the myxosporean Thelohanellus kitauei shows adaptations to nutrient acquisition within its fish host.</title>
        <authorList>
            <person name="Yang Y."/>
            <person name="Xiong J."/>
            <person name="Zhou Z."/>
            <person name="Huo F."/>
            <person name="Miao W."/>
            <person name="Ran C."/>
            <person name="Liu Y."/>
            <person name="Zhang J."/>
            <person name="Feng J."/>
            <person name="Wang M."/>
            <person name="Wang M."/>
            <person name="Wang L."/>
            <person name="Yao B."/>
        </authorList>
    </citation>
    <scope>NUCLEOTIDE SEQUENCE [LARGE SCALE GENOMIC DNA]</scope>
    <source>
        <strain evidence="2">Wuqing</strain>
    </source>
</reference>